<reference evidence="2" key="1">
    <citation type="journal article" date="2021" name="Proc. Natl. Acad. Sci. U.S.A.">
        <title>A Catalog of Tens of Thousands of Viruses from Human Metagenomes Reveals Hidden Associations with Chronic Diseases.</title>
        <authorList>
            <person name="Tisza M.J."/>
            <person name="Buck C.B."/>
        </authorList>
    </citation>
    <scope>NUCLEOTIDE SEQUENCE</scope>
    <source>
        <strain evidence="2">CtOZu12</strain>
    </source>
</reference>
<name>A0A8D9UHD2_9VIRU</name>
<proteinExistence type="predicted"/>
<protein>
    <submittedName>
        <fullName evidence="2">Hyaluroniase</fullName>
    </submittedName>
</protein>
<organism evidence="2">
    <name type="scientific">Bacteriophage sp</name>
    <dbReference type="NCBI Taxonomy" id="38018"/>
    <lineage>
        <taxon>Viruses</taxon>
    </lineage>
</organism>
<dbReference type="InterPro" id="IPR041352">
    <property type="entry name" value="Mtd_N"/>
</dbReference>
<sequence length="458" mass="49692">MADINKLQTLIQLRRGFQAQWDAVANTYVPKAGEPCVTLDGKNKGQIKIGDGTSTWGELKYVGVNEGAMHFVGTVATKAELPESAETGDIYQVTEDSKLYIWDGDSWEIFHAVDLSNYYTKEETTNLVTVEIGKVNTKIENLGTELAKDYALKADLDVIKVYGDTVSDTSMEVNGQKYNTASEAIAAVSDGGTIKLSGGLGTDEVINADKKFTLDMNNAVIVDNEKTPVNVGINGALTLTGNGSVECNKNGKPAINNNGNLIIENGSYTRSVDEKGNSYYTMVNHGNIVINDGIFQAPRIISSMISNGYWDYAQDYKAGEMAEYPELTINGGTFINAFYVIKNDDNGKLYINGGNFYGTIFNNGYEMVVKGGNFKVTDGTYNIGMRKLNDVMNAGKLLIEGGTFDSNGEVNFKHNGGGEEPEVVIKGGKFSAVVPEKYLAEGYEQKHVDGYYVVSAKA</sequence>
<evidence type="ECO:0000313" key="2">
    <source>
        <dbReference type="EMBL" id="DAD55587.1"/>
    </source>
</evidence>
<accession>A0A8D9UHD2</accession>
<evidence type="ECO:0000259" key="1">
    <source>
        <dbReference type="Pfam" id="PF18454"/>
    </source>
</evidence>
<dbReference type="Pfam" id="PF18454">
    <property type="entry name" value="Mtd_N"/>
    <property type="match status" value="1"/>
</dbReference>
<feature type="domain" description="Major tropism determinant N-terminal" evidence="1">
    <location>
        <begin position="11"/>
        <end position="54"/>
    </location>
</feature>
<dbReference type="EMBL" id="BK029940">
    <property type="protein sequence ID" value="DAD55587.1"/>
    <property type="molecule type" value="Genomic_DNA"/>
</dbReference>